<reference evidence="1 2" key="1">
    <citation type="submission" date="2016-07" db="EMBL/GenBank/DDBJ databases">
        <title>Draft genome sequence of Prauserella muralis DSM 45305, isolated from a mould-covered wall in an indoor environment.</title>
        <authorList>
            <person name="Ruckert C."/>
            <person name="Albersmeier A."/>
            <person name="Jiang C.-L."/>
            <person name="Jiang Y."/>
            <person name="Kalinowski J."/>
            <person name="Schneider O."/>
            <person name="Winkler A."/>
            <person name="Zotchev S.B."/>
        </authorList>
    </citation>
    <scope>NUCLEOTIDE SEQUENCE [LARGE SCALE GENOMIC DNA]</scope>
    <source>
        <strain evidence="1 2">DSM 45305</strain>
    </source>
</reference>
<name>A0A2V4AQC0_9PSEU</name>
<organism evidence="1 2">
    <name type="scientific">Prauserella muralis</name>
    <dbReference type="NCBI Taxonomy" id="588067"/>
    <lineage>
        <taxon>Bacteria</taxon>
        <taxon>Bacillati</taxon>
        <taxon>Actinomycetota</taxon>
        <taxon>Actinomycetes</taxon>
        <taxon>Pseudonocardiales</taxon>
        <taxon>Pseudonocardiaceae</taxon>
        <taxon>Prauserella</taxon>
    </lineage>
</organism>
<dbReference type="RefSeq" id="WP_211330430.1">
    <property type="nucleotide sequence ID" value="NZ_MASW01000005.1"/>
</dbReference>
<dbReference type="EMBL" id="MASW01000005">
    <property type="protein sequence ID" value="PXY22559.1"/>
    <property type="molecule type" value="Genomic_DNA"/>
</dbReference>
<keyword evidence="2" id="KW-1185">Reference proteome</keyword>
<dbReference type="AlphaFoldDB" id="A0A2V4AQC0"/>
<gene>
    <name evidence="1" type="ORF">BAY60_22235</name>
</gene>
<accession>A0A2V4AQC0</accession>
<dbReference type="Proteomes" id="UP000249915">
    <property type="component" value="Unassembled WGS sequence"/>
</dbReference>
<proteinExistence type="predicted"/>
<comment type="caution">
    <text evidence="1">The sequence shown here is derived from an EMBL/GenBank/DDBJ whole genome shotgun (WGS) entry which is preliminary data.</text>
</comment>
<protein>
    <submittedName>
        <fullName evidence="1">Uncharacterized protein</fullName>
    </submittedName>
</protein>
<sequence>MTDASIERFDRTTSRWGRATMLAGLVISLAGPLYLMFGEGYWPGWGPVTQAWVAVAVVFGVFWFSEPITYYPMLGSAASYQAFMIGNIANKLLPSALAAQSAIGARHGTKKAEIAAVTAIIGAAVVHLVSLLLLVGLLGTWLASLIPPSVTEVFGYIVPAILGPVLVQAVLSAGQNRTRVIALACGAAGVYLLVALVPSSSAYAMVVCVVLAVALSLLLRDRGGSATTADTAADEKSEASA</sequence>
<evidence type="ECO:0000313" key="2">
    <source>
        <dbReference type="Proteomes" id="UP000249915"/>
    </source>
</evidence>
<evidence type="ECO:0000313" key="1">
    <source>
        <dbReference type="EMBL" id="PXY22559.1"/>
    </source>
</evidence>